<proteinExistence type="predicted"/>
<accession>E6VL48</accession>
<dbReference type="KEGG" id="rpx:Rpdx1_2962"/>
<organism evidence="1 2">
    <name type="scientific">Rhodopseudomonas palustris (strain DX-1)</name>
    <dbReference type="NCBI Taxonomy" id="652103"/>
    <lineage>
        <taxon>Bacteria</taxon>
        <taxon>Pseudomonadati</taxon>
        <taxon>Pseudomonadota</taxon>
        <taxon>Alphaproteobacteria</taxon>
        <taxon>Hyphomicrobiales</taxon>
        <taxon>Nitrobacteraceae</taxon>
        <taxon>Rhodopseudomonas</taxon>
    </lineage>
</organism>
<protein>
    <recommendedName>
        <fullName evidence="3">Lipoprotein</fullName>
    </recommendedName>
</protein>
<dbReference type="HOGENOM" id="CLU_2603751_0_0_5"/>
<evidence type="ECO:0000313" key="2">
    <source>
        <dbReference type="Proteomes" id="UP000001402"/>
    </source>
</evidence>
<dbReference type="Proteomes" id="UP000001402">
    <property type="component" value="Chromosome"/>
</dbReference>
<gene>
    <name evidence="1" type="ordered locus">Rpdx1_2962</name>
</gene>
<evidence type="ECO:0000313" key="1">
    <source>
        <dbReference type="EMBL" id="ADU44543.1"/>
    </source>
</evidence>
<evidence type="ECO:0008006" key="3">
    <source>
        <dbReference type="Google" id="ProtNLM"/>
    </source>
</evidence>
<dbReference type="STRING" id="652103.Rpdx1_2962"/>
<name>E6VL48_RHOPX</name>
<dbReference type="AlphaFoldDB" id="E6VL48"/>
<dbReference type="eggNOG" id="ENOG502ZDKD">
    <property type="taxonomic scope" value="Bacteria"/>
</dbReference>
<dbReference type="EMBL" id="CP002418">
    <property type="protein sequence ID" value="ADU44543.1"/>
    <property type="molecule type" value="Genomic_DNA"/>
</dbReference>
<reference evidence="1" key="1">
    <citation type="submission" date="2010-12" db="EMBL/GenBank/DDBJ databases">
        <title>Complete sequence of Rhodopseudomonas palustris DX-1.</title>
        <authorList>
            <consortium name="US DOE Joint Genome Institute"/>
            <person name="Lucas S."/>
            <person name="Copeland A."/>
            <person name="Lapidus A."/>
            <person name="Cheng J.-F."/>
            <person name="Goodwin L."/>
            <person name="Pitluck S."/>
            <person name="Misra M."/>
            <person name="Chertkov O."/>
            <person name="Detter J.C."/>
            <person name="Han C."/>
            <person name="Tapia R."/>
            <person name="Land M."/>
            <person name="Hauser L."/>
            <person name="Kyrpides N."/>
            <person name="Ivanova N."/>
            <person name="Ovchinnikova G."/>
            <person name="Logan B."/>
            <person name="Oda Y."/>
            <person name="Harwood C."/>
            <person name="Woyke T."/>
        </authorList>
    </citation>
    <scope>NUCLEOTIDE SEQUENCE [LARGE SCALE GENOMIC DNA]</scope>
    <source>
        <strain evidence="1">DX-1</strain>
    </source>
</reference>
<sequence length="79" mass="8783">MLLAGCNPSGNQAASPGQLPYVPAEFQTCFRGVAGVPDKALSVSEVEALWKLDRVRSVAQQRCGKRFLAWYESLRKNWQ</sequence>
<dbReference type="BioCyc" id="RPAL652103:RPDX1_RS14605-MONOMER"/>